<dbReference type="Pfam" id="PF06424">
    <property type="entry name" value="PRP1_N"/>
    <property type="match status" value="1"/>
</dbReference>
<dbReference type="Gene3D" id="1.25.40.10">
    <property type="entry name" value="Tetratricopeptide repeat domain"/>
    <property type="match status" value="4"/>
</dbReference>
<evidence type="ECO:0000313" key="12">
    <source>
        <dbReference type="Proteomes" id="UP001147733"/>
    </source>
</evidence>
<keyword evidence="6" id="KW-0539">Nucleus</keyword>
<keyword evidence="5" id="KW-0508">mRNA splicing</keyword>
<keyword evidence="4" id="KW-0677">Repeat</keyword>
<dbReference type="InterPro" id="IPR011990">
    <property type="entry name" value="TPR-like_helical_dom_sf"/>
</dbReference>
<evidence type="ECO:0000256" key="3">
    <source>
        <dbReference type="ARBA" id="ARBA00022664"/>
    </source>
</evidence>
<dbReference type="AlphaFoldDB" id="A0A9W9P320"/>
<dbReference type="Proteomes" id="UP001147733">
    <property type="component" value="Unassembled WGS sequence"/>
</dbReference>
<dbReference type="GO" id="GO:0000244">
    <property type="term" value="P:spliceosomal tri-snRNP complex assembly"/>
    <property type="evidence" value="ECO:0007669"/>
    <property type="project" value="TreeGrafter"/>
</dbReference>
<feature type="compositionally biased region" description="Acidic residues" evidence="9">
    <location>
        <begin position="78"/>
        <end position="91"/>
    </location>
</feature>
<dbReference type="InterPro" id="IPR003107">
    <property type="entry name" value="HAT"/>
</dbReference>
<dbReference type="SUPFAM" id="SSF48452">
    <property type="entry name" value="TPR-like"/>
    <property type="match status" value="4"/>
</dbReference>
<feature type="region of interest" description="Disordered" evidence="9">
    <location>
        <begin position="1"/>
        <end position="92"/>
    </location>
</feature>
<dbReference type="PROSITE" id="PS50005">
    <property type="entry name" value="TPR"/>
    <property type="match status" value="1"/>
</dbReference>
<evidence type="ECO:0000256" key="5">
    <source>
        <dbReference type="ARBA" id="ARBA00023187"/>
    </source>
</evidence>
<feature type="coiled-coil region" evidence="8">
    <location>
        <begin position="479"/>
        <end position="511"/>
    </location>
</feature>
<dbReference type="Pfam" id="PF14559">
    <property type="entry name" value="TPR_19"/>
    <property type="match status" value="1"/>
</dbReference>
<reference evidence="11" key="1">
    <citation type="submission" date="2022-11" db="EMBL/GenBank/DDBJ databases">
        <authorList>
            <person name="Petersen C."/>
        </authorList>
    </citation>
    <scope>NUCLEOTIDE SEQUENCE</scope>
    <source>
        <strain evidence="11">IBT 23319</strain>
    </source>
</reference>
<keyword evidence="3" id="KW-0507">mRNA processing</keyword>
<feature type="region of interest" description="Disordered" evidence="9">
    <location>
        <begin position="115"/>
        <end position="147"/>
    </location>
</feature>
<accession>A0A9W9P320</accession>
<evidence type="ECO:0000313" key="11">
    <source>
        <dbReference type="EMBL" id="KAJ5234453.1"/>
    </source>
</evidence>
<dbReference type="SMART" id="SM00386">
    <property type="entry name" value="HAT"/>
    <property type="match status" value="11"/>
</dbReference>
<keyword evidence="7" id="KW-0802">TPR repeat</keyword>
<evidence type="ECO:0000256" key="4">
    <source>
        <dbReference type="ARBA" id="ARBA00022737"/>
    </source>
</evidence>
<feature type="domain" description="PRP1 splicing factor N-terminal" evidence="10">
    <location>
        <begin position="13"/>
        <end position="176"/>
    </location>
</feature>
<dbReference type="InterPro" id="IPR045075">
    <property type="entry name" value="Syf1-like"/>
</dbReference>
<comment type="subunit">
    <text evidence="2">Associated with the spliceosome.</text>
</comment>
<dbReference type="FunFam" id="1.25.40.10:FF:001164">
    <property type="entry name" value="mRNA splicing factor (Prp1/Zer1), putative (AFU_orthologue AFUA_2G06070)"/>
    <property type="match status" value="1"/>
</dbReference>
<sequence length="930" mass="104766">MASGRKDFLSQQAPENYVAGLGRGATGFTTRSDLGPAREGPTPEQIQAALTKRAQLLGAAAPTAYGNNSREKGGKEEKEEEDDERFQDPDNEVGLFAYGQFDQEDDEADRIYQEVDEKMDKRRKARREAREQKERDDYEQKNPKIQQQFADLKRSLAAVSEDDWANLPEVGDLTGKNRRAKQNLRQRFYAVPDSVIAGARDSAQFDTTVAEDGAQPDEEGGDGTMTNFADIGAARDKVLKVRLDQAALGSTAENASGSSTSIDPKGYLTSLTQSEMKAGEVEVGDIKRVRVLLESVTKTNPKHAPGWIALARLEELAGRIVAARHIIAKGCELCPKSEDAWLENIRLNEGHNAKVIAANAIKNNDRSTRLWTEAMKLETDTRAKKNVLRQAILHIPQSVEIWKEAVNLEDDPADARLLLAKAVEMIPLSVELWLALARLETPENAQKVLNTARKAVPTSYEIWIAAARLQEQMGTFEKVNVMKRAVQSLVRENAMLKREEWIAEAERCEEEGAILTCGAIIRETLGWGLDEDDDRKDIWMDDAKSSIARGKYETARAIYAYALRVFVNRRSIWLAAADLEQRHFGKFSRKQSRHAPQSEELWLQLAREKWQAGEIDDARRVLGRAFNQNPNNEDIWLAAVKLEADAQQTDQARELLATARREAGTDRVWVKSVAFERQLGNDDDALDLVTQGLQLYPKTDKLWMMKGQIYESQKKFPQAREAYGTGTRACSKSVPLWLLASRLEEKAGAVVRARSVLDRARLAVPKSPELWTESVRVERRANNIQQAKNLMSRALQEVPASGLLWSESIWHLEPRAQRKSRSLEAIKKVDNDPILFITVARIFWGERRLDKAMTWFEKAIVSDSDYGDGWAWYYKFLLQHGTEDKRADVVSKCVSTEPKHGEVWQSISKDPVNAQKSTEQVLKMVADTIN</sequence>
<dbReference type="GeneID" id="81381708"/>
<evidence type="ECO:0000256" key="2">
    <source>
        <dbReference type="ARBA" id="ARBA00011524"/>
    </source>
</evidence>
<organism evidence="11 12">
    <name type="scientific">Penicillium citrinum</name>
    <dbReference type="NCBI Taxonomy" id="5077"/>
    <lineage>
        <taxon>Eukaryota</taxon>
        <taxon>Fungi</taxon>
        <taxon>Dikarya</taxon>
        <taxon>Ascomycota</taxon>
        <taxon>Pezizomycotina</taxon>
        <taxon>Eurotiomycetes</taxon>
        <taxon>Eurotiomycetidae</taxon>
        <taxon>Eurotiales</taxon>
        <taxon>Aspergillaceae</taxon>
        <taxon>Penicillium</taxon>
    </lineage>
</organism>
<dbReference type="EMBL" id="JAPQKT010000003">
    <property type="protein sequence ID" value="KAJ5234453.1"/>
    <property type="molecule type" value="Genomic_DNA"/>
</dbReference>
<keyword evidence="8" id="KW-0175">Coiled coil</keyword>
<proteinExistence type="predicted"/>
<dbReference type="OrthoDB" id="440128at2759"/>
<name>A0A9W9P320_PENCI</name>
<dbReference type="InterPro" id="IPR019734">
    <property type="entry name" value="TPR_rpt"/>
</dbReference>
<comment type="subcellular location">
    <subcellularLocation>
        <location evidence="1">Nucleus</location>
    </subcellularLocation>
</comment>
<dbReference type="PANTHER" id="PTHR11246">
    <property type="entry name" value="PRE-MRNA SPLICING FACTOR"/>
    <property type="match status" value="1"/>
</dbReference>
<evidence type="ECO:0000256" key="1">
    <source>
        <dbReference type="ARBA" id="ARBA00004123"/>
    </source>
</evidence>
<dbReference type="InterPro" id="IPR010491">
    <property type="entry name" value="PRP1_N"/>
</dbReference>
<dbReference type="GO" id="GO:0046540">
    <property type="term" value="C:U4/U6 x U5 tri-snRNP complex"/>
    <property type="evidence" value="ECO:0007669"/>
    <property type="project" value="TreeGrafter"/>
</dbReference>
<dbReference type="GO" id="GO:0071013">
    <property type="term" value="C:catalytic step 2 spliceosome"/>
    <property type="evidence" value="ECO:0007669"/>
    <property type="project" value="TreeGrafter"/>
</dbReference>
<evidence type="ECO:0000256" key="9">
    <source>
        <dbReference type="SAM" id="MobiDB-lite"/>
    </source>
</evidence>
<comment type="caution">
    <text evidence="11">The sequence shown here is derived from an EMBL/GenBank/DDBJ whole genome shotgun (WGS) entry which is preliminary data.</text>
</comment>
<reference evidence="11" key="2">
    <citation type="journal article" date="2023" name="IMA Fungus">
        <title>Comparative genomic study of the Penicillium genus elucidates a diverse pangenome and 15 lateral gene transfer events.</title>
        <authorList>
            <person name="Petersen C."/>
            <person name="Sorensen T."/>
            <person name="Nielsen M.R."/>
            <person name="Sondergaard T.E."/>
            <person name="Sorensen J.L."/>
            <person name="Fitzpatrick D.A."/>
            <person name="Frisvad J.C."/>
            <person name="Nielsen K.L."/>
        </authorList>
    </citation>
    <scope>NUCLEOTIDE SEQUENCE</scope>
    <source>
        <strain evidence="11">IBT 23319</strain>
    </source>
</reference>
<dbReference type="RefSeq" id="XP_056501953.1">
    <property type="nucleotide sequence ID" value="XM_056642541.1"/>
</dbReference>
<dbReference type="FunFam" id="1.25.40.10:FF:000256">
    <property type="entry name" value="Probable pre-mRNA splicing factor prp1"/>
    <property type="match status" value="1"/>
</dbReference>
<protein>
    <recommendedName>
        <fullName evidence="10">PRP1 splicing factor N-terminal domain-containing protein</fullName>
    </recommendedName>
</protein>
<dbReference type="PANTHER" id="PTHR11246:SF1">
    <property type="entry name" value="PRE-MRNA-PROCESSING FACTOR 6"/>
    <property type="match status" value="1"/>
</dbReference>
<evidence type="ECO:0000259" key="10">
    <source>
        <dbReference type="Pfam" id="PF06424"/>
    </source>
</evidence>
<evidence type="ECO:0000256" key="6">
    <source>
        <dbReference type="ARBA" id="ARBA00023242"/>
    </source>
</evidence>
<keyword evidence="12" id="KW-1185">Reference proteome</keyword>
<dbReference type="SMART" id="SM00028">
    <property type="entry name" value="TPR"/>
    <property type="match status" value="4"/>
</dbReference>
<feature type="repeat" description="TPR" evidence="7">
    <location>
        <begin position="599"/>
        <end position="632"/>
    </location>
</feature>
<evidence type="ECO:0000256" key="7">
    <source>
        <dbReference type="PROSITE-ProRule" id="PRU00339"/>
    </source>
</evidence>
<gene>
    <name evidence="11" type="ORF">N7469_003621</name>
</gene>
<feature type="compositionally biased region" description="Basic and acidic residues" evidence="9">
    <location>
        <begin position="128"/>
        <end position="142"/>
    </location>
</feature>
<evidence type="ECO:0000256" key="8">
    <source>
        <dbReference type="SAM" id="Coils"/>
    </source>
</evidence>